<dbReference type="GO" id="GO:0005675">
    <property type="term" value="C:transcription factor TFIIH holo complex"/>
    <property type="evidence" value="ECO:0007669"/>
    <property type="project" value="TreeGrafter"/>
</dbReference>
<evidence type="ECO:0000259" key="9">
    <source>
        <dbReference type="Pfam" id="PF18307"/>
    </source>
</evidence>
<evidence type="ECO:0000256" key="6">
    <source>
        <dbReference type="ARBA" id="ARBA00023204"/>
    </source>
</evidence>
<keyword evidence="4 8" id="KW-0805">Transcription regulation</keyword>
<dbReference type="PANTHER" id="PTHR13152">
    <property type="entry name" value="TFIIH, POLYPEPTIDE 4"/>
    <property type="match status" value="1"/>
</dbReference>
<sequence length="513" mass="57608">MPKAASGVLEYLRNSIPKETLAELYRDEARGRFVCRSVLQQLSDVGQQIVMRLACCGGTFPVKTMKDWVTQKEGLNALLKDLHKWGILQVAADQNGKQNLIQLTPDFSRGLQASISTLDALPWYAYPEEELVDIHTKARVRYTPTTPEDLERYTQRQWDAVLHFLVGTPNLELEPPKAVVHFLLQTGLMQTDPDYRGNNPDLAPLVITQDGYDFMLQDSPQQVWHFVTQYLQSLEGHKKSKELLQEAMLLLISLSFSTVGQAYAASSLSKRGKGLMTDLGLFGLLMEKTVGETTIFYPTRVALQLVQSSSDGNSQQGLVWAMSTKGLESALEHPRPHDSSHLAIVVQTNFQVCAYTTSELHISMLALFCDVGTIRRLPNVVFLMMTRDSIKAAFALGIQASQILRFLEKHAHPKLRRAAAASGTSSLSPIPANVEDQVWLWDREQTRVEFDSVYEYQCHMKGEFEAVSEKARSLGALAWASDTPSKGQVLVLFEYAQEINNFVRKWRAEQEGL</sequence>
<evidence type="ECO:0000256" key="7">
    <source>
        <dbReference type="ARBA" id="ARBA00023242"/>
    </source>
</evidence>
<dbReference type="AlphaFoldDB" id="A0A7S1V039"/>
<accession>A0A7S1V039</accession>
<evidence type="ECO:0000256" key="4">
    <source>
        <dbReference type="ARBA" id="ARBA00023015"/>
    </source>
</evidence>
<evidence type="ECO:0000256" key="8">
    <source>
        <dbReference type="RuleBase" id="RU364024"/>
    </source>
</evidence>
<dbReference type="EMBL" id="HBGK01024172">
    <property type="protein sequence ID" value="CAD9283632.1"/>
    <property type="molecule type" value="Transcribed_RNA"/>
</dbReference>
<dbReference type="Pfam" id="PF18307">
    <property type="entry name" value="Tfb2_C"/>
    <property type="match status" value="1"/>
</dbReference>
<evidence type="ECO:0000313" key="10">
    <source>
        <dbReference type="EMBL" id="CAD9283632.1"/>
    </source>
</evidence>
<dbReference type="GO" id="GO:0001671">
    <property type="term" value="F:ATPase activator activity"/>
    <property type="evidence" value="ECO:0007669"/>
    <property type="project" value="InterPro"/>
</dbReference>
<name>A0A7S1V039_9STRA</name>
<feature type="domain" description="Transcription factor Tfb2 C-terminal" evidence="9">
    <location>
        <begin position="436"/>
        <end position="504"/>
    </location>
</feature>
<evidence type="ECO:0000256" key="3">
    <source>
        <dbReference type="ARBA" id="ARBA00022763"/>
    </source>
</evidence>
<organism evidence="10">
    <name type="scientific">Grammatophora oceanica</name>
    <dbReference type="NCBI Taxonomy" id="210454"/>
    <lineage>
        <taxon>Eukaryota</taxon>
        <taxon>Sar</taxon>
        <taxon>Stramenopiles</taxon>
        <taxon>Ochrophyta</taxon>
        <taxon>Bacillariophyta</taxon>
        <taxon>Fragilariophyceae</taxon>
        <taxon>Fragilariophycidae</taxon>
        <taxon>Rhabdonematales</taxon>
        <taxon>Grammatophoraceae</taxon>
        <taxon>Grammatophora</taxon>
    </lineage>
</organism>
<keyword evidence="7 8" id="KW-0539">Nucleus</keyword>
<keyword evidence="3 8" id="KW-0227">DNA damage</keyword>
<proteinExistence type="inferred from homology"/>
<comment type="subcellular location">
    <subcellularLocation>
        <location evidence="1 8">Nucleus</location>
    </subcellularLocation>
</comment>
<comment type="function">
    <text evidence="8">Component of the general transcription and DNA repair factor IIH (TFIIH) core complex which is involved in general and transcription-coupled nucleotide excision repair (NER) of damaged DNA.</text>
</comment>
<comment type="similarity">
    <text evidence="2 8">Belongs to the TFB2 family.</text>
</comment>
<dbReference type="GO" id="GO:0003690">
    <property type="term" value="F:double-stranded DNA binding"/>
    <property type="evidence" value="ECO:0007669"/>
    <property type="project" value="TreeGrafter"/>
</dbReference>
<evidence type="ECO:0000256" key="1">
    <source>
        <dbReference type="ARBA" id="ARBA00004123"/>
    </source>
</evidence>
<dbReference type="PANTHER" id="PTHR13152:SF0">
    <property type="entry name" value="GENERAL TRANSCRIPTION FACTOR IIH SUBUNIT 4"/>
    <property type="match status" value="1"/>
</dbReference>
<dbReference type="GO" id="GO:0006289">
    <property type="term" value="P:nucleotide-excision repair"/>
    <property type="evidence" value="ECO:0007669"/>
    <property type="project" value="InterPro"/>
</dbReference>
<keyword evidence="5 8" id="KW-0804">Transcription</keyword>
<reference evidence="10" key="1">
    <citation type="submission" date="2021-01" db="EMBL/GenBank/DDBJ databases">
        <authorList>
            <person name="Corre E."/>
            <person name="Pelletier E."/>
            <person name="Niang G."/>
            <person name="Scheremetjew M."/>
            <person name="Finn R."/>
            <person name="Kale V."/>
            <person name="Holt S."/>
            <person name="Cochrane G."/>
            <person name="Meng A."/>
            <person name="Brown T."/>
            <person name="Cohen L."/>
        </authorList>
    </citation>
    <scope>NUCLEOTIDE SEQUENCE</scope>
    <source>
        <strain evidence="10">CCMP 410</strain>
    </source>
</reference>
<dbReference type="Gene3D" id="3.30.70.2610">
    <property type="match status" value="1"/>
</dbReference>
<keyword evidence="6 8" id="KW-0234">DNA repair</keyword>
<dbReference type="InterPro" id="IPR040662">
    <property type="entry name" value="Tfb2_C"/>
</dbReference>
<dbReference type="GO" id="GO:0000439">
    <property type="term" value="C:transcription factor TFIIH core complex"/>
    <property type="evidence" value="ECO:0007669"/>
    <property type="project" value="InterPro"/>
</dbReference>
<protein>
    <recommendedName>
        <fullName evidence="8">General transcription factor IIH subunit 4</fullName>
    </recommendedName>
</protein>
<evidence type="ECO:0000256" key="2">
    <source>
        <dbReference type="ARBA" id="ARBA00007132"/>
    </source>
</evidence>
<dbReference type="InterPro" id="IPR004598">
    <property type="entry name" value="TFIIH_p52/Tfb2"/>
</dbReference>
<evidence type="ECO:0000256" key="5">
    <source>
        <dbReference type="ARBA" id="ARBA00023163"/>
    </source>
</evidence>
<dbReference type="Pfam" id="PF03849">
    <property type="entry name" value="Tfb2"/>
    <property type="match status" value="1"/>
</dbReference>
<gene>
    <name evidence="10" type="ORF">GOCE00092_LOCUS12544</name>
</gene>